<dbReference type="SUPFAM" id="SSF64182">
    <property type="entry name" value="DHH phosphoesterases"/>
    <property type="match status" value="1"/>
</dbReference>
<dbReference type="AlphaFoldDB" id="A0A7X2Z6H3"/>
<evidence type="ECO:0000256" key="6">
    <source>
        <dbReference type="SAM" id="Coils"/>
    </source>
</evidence>
<feature type="domain" description="Single-stranded-DNA-specific exonuclease RecJ C-terminal" evidence="9">
    <location>
        <begin position="575"/>
        <end position="799"/>
    </location>
</feature>
<accession>A0A7X2Z6H3</accession>
<dbReference type="InterPro" id="IPR003156">
    <property type="entry name" value="DHHA1_dom"/>
</dbReference>
<keyword evidence="3" id="KW-0540">Nuclease</keyword>
<evidence type="ECO:0000256" key="1">
    <source>
        <dbReference type="ARBA" id="ARBA00005915"/>
    </source>
</evidence>
<dbReference type="Gene3D" id="3.10.310.30">
    <property type="match status" value="1"/>
</dbReference>
<organism evidence="11 12">
    <name type="scientific">Paenibacillus validus</name>
    <dbReference type="NCBI Taxonomy" id="44253"/>
    <lineage>
        <taxon>Bacteria</taxon>
        <taxon>Bacillati</taxon>
        <taxon>Bacillota</taxon>
        <taxon>Bacilli</taxon>
        <taxon>Bacillales</taxon>
        <taxon>Paenibacillaceae</taxon>
        <taxon>Paenibacillus</taxon>
    </lineage>
</organism>
<keyword evidence="4" id="KW-0378">Hydrolase</keyword>
<keyword evidence="5 11" id="KW-0269">Exonuclease</keyword>
<comment type="similarity">
    <text evidence="1">Belongs to the RecJ family.</text>
</comment>
<feature type="domain" description="RecJ OB" evidence="10">
    <location>
        <begin position="458"/>
        <end position="568"/>
    </location>
</feature>
<reference evidence="11 12" key="1">
    <citation type="submission" date="2019-11" db="EMBL/GenBank/DDBJ databases">
        <title>Draft genome sequences of five Paenibacillus species of dairy origin.</title>
        <authorList>
            <person name="Olajide A.M."/>
            <person name="Chen S."/>
            <person name="Lapointe G."/>
        </authorList>
    </citation>
    <scope>NUCLEOTIDE SEQUENCE [LARGE SCALE GENOMIC DNA]</scope>
    <source>
        <strain evidence="11 12">2CS3</strain>
    </source>
</reference>
<dbReference type="GO" id="GO:0006310">
    <property type="term" value="P:DNA recombination"/>
    <property type="evidence" value="ECO:0007669"/>
    <property type="project" value="InterPro"/>
</dbReference>
<feature type="domain" description="DDH" evidence="7">
    <location>
        <begin position="82"/>
        <end position="226"/>
    </location>
</feature>
<keyword evidence="12" id="KW-1185">Reference proteome</keyword>
<evidence type="ECO:0000259" key="7">
    <source>
        <dbReference type="Pfam" id="PF01368"/>
    </source>
</evidence>
<dbReference type="GO" id="GO:0003676">
    <property type="term" value="F:nucleic acid binding"/>
    <property type="evidence" value="ECO:0007669"/>
    <property type="project" value="InterPro"/>
</dbReference>
<feature type="coiled-coil region" evidence="6">
    <location>
        <begin position="300"/>
        <end position="327"/>
    </location>
</feature>
<evidence type="ECO:0000259" key="9">
    <source>
        <dbReference type="Pfam" id="PF10141"/>
    </source>
</evidence>
<dbReference type="GO" id="GO:0006281">
    <property type="term" value="P:DNA repair"/>
    <property type="evidence" value="ECO:0007669"/>
    <property type="project" value="InterPro"/>
</dbReference>
<evidence type="ECO:0000313" key="11">
    <source>
        <dbReference type="EMBL" id="MUG69168.1"/>
    </source>
</evidence>
<dbReference type="InterPro" id="IPR004610">
    <property type="entry name" value="RecJ"/>
</dbReference>
<evidence type="ECO:0000256" key="4">
    <source>
        <dbReference type="ARBA" id="ARBA00022801"/>
    </source>
</evidence>
<dbReference type="Pfam" id="PF10141">
    <property type="entry name" value="ssDNA-exonuc_C"/>
    <property type="match status" value="1"/>
</dbReference>
<dbReference type="Proteomes" id="UP000450917">
    <property type="component" value="Unassembled WGS sequence"/>
</dbReference>
<dbReference type="InterPro" id="IPR001667">
    <property type="entry name" value="DDH_dom"/>
</dbReference>
<dbReference type="RefSeq" id="WP_127607074.1">
    <property type="nucleotide sequence ID" value="NZ_JARTHJ010000200.1"/>
</dbReference>
<evidence type="ECO:0000256" key="5">
    <source>
        <dbReference type="ARBA" id="ARBA00022839"/>
    </source>
</evidence>
<dbReference type="PANTHER" id="PTHR30255:SF2">
    <property type="entry name" value="SINGLE-STRANDED-DNA-SPECIFIC EXONUCLEASE RECJ"/>
    <property type="match status" value="1"/>
</dbReference>
<evidence type="ECO:0000256" key="3">
    <source>
        <dbReference type="ARBA" id="ARBA00022722"/>
    </source>
</evidence>
<comment type="caution">
    <text evidence="11">The sequence shown here is derived from an EMBL/GenBank/DDBJ whole genome shotgun (WGS) entry which is preliminary data.</text>
</comment>
<dbReference type="InterPro" id="IPR018779">
    <property type="entry name" value="RecJ_C"/>
</dbReference>
<evidence type="ECO:0000259" key="10">
    <source>
        <dbReference type="Pfam" id="PF17768"/>
    </source>
</evidence>
<keyword evidence="6" id="KW-0175">Coiled coil</keyword>
<protein>
    <recommendedName>
        <fullName evidence="2">Single-stranded-DNA-specific exonuclease RecJ</fullName>
    </recommendedName>
</protein>
<sequence length="817" mass="89346">MLQAKARWNVGKLEEEQAQTIAQSLQLSPLLSRLLAVRGITDIEHAAEYLHGGTDRTHDPFLLDGMDRAVERIRRAIRDGEKIRVYGDYDADGVSSTSLMVHLLNQLDCSFDTYIPHRVHEGYGLNKAALDAAKAQGIGLIVTVDTGISAVEQVAYAASLGIDIIVTDHHEPPEQLPAAYALVNPKKPDCPYPYKHLAGVGVAFKLAQALLGRLPEELLEYVAIGTIADLMPLTGENRIMVKQGLERMRATSCAGIRALLGVAGVAVKEVNSTHIGFSLAPRINASGRLLSADAAVQLLTTTNEQEAEQLANELDQLNKERQRIVDDMTKQAVAMVEELIAAAGELPKAIVLAQEGWNVGVIGIVASKMVDRYYRPTIILGIDKETGMAKGSARSIAGFDMYRALTHCDDLMDHFGGHQMAAGMTLEAGNLPELGERLCKLAAEWLTAEDYMPLLHADLVCDFEDINLENIRQLEQLGPFGAGNPSPRLLFTGLALNEMRTIGKEHQHLKLSLQSGARESAAAVEAVGFGKGSLSEWISPASATLDVLGELSVNEWNGVRRPQIMIQDLRVPTVQLFDWRGAAKPERKVAELLEKLKRKPAQAASGNWPAAVVSFGSSLPEALKPFSADTALWTVDISARFHPQNELARKFSISEARDIVLFSIPDTMEQIEALGSQAGAVERYYAVYGDTDSDRQAGVMPGRDMFKTVYGAAVWLEKNETPRTGYCQAIAKRAGLSPALVRFMMEVFAELGLAEPTADGYRLVPSATKKDLSASLLYRARMKRPDVEQAMLYSSAKELLDKLMEYQPRETLLEEIV</sequence>
<proteinExistence type="inferred from homology"/>
<gene>
    <name evidence="11" type="primary">recJ</name>
    <name evidence="11" type="ORF">GNP93_00615</name>
</gene>
<dbReference type="InterPro" id="IPR041122">
    <property type="entry name" value="RecJ_OB"/>
</dbReference>
<feature type="domain" description="DHHA1" evidence="8">
    <location>
        <begin position="348"/>
        <end position="442"/>
    </location>
</feature>
<name>A0A7X2Z6H3_9BACL</name>
<dbReference type="Pfam" id="PF17768">
    <property type="entry name" value="RecJ_OB"/>
    <property type="match status" value="1"/>
</dbReference>
<evidence type="ECO:0000259" key="8">
    <source>
        <dbReference type="Pfam" id="PF02272"/>
    </source>
</evidence>
<dbReference type="GO" id="GO:0008409">
    <property type="term" value="F:5'-3' exonuclease activity"/>
    <property type="evidence" value="ECO:0007669"/>
    <property type="project" value="InterPro"/>
</dbReference>
<evidence type="ECO:0000256" key="2">
    <source>
        <dbReference type="ARBA" id="ARBA00019841"/>
    </source>
</evidence>
<dbReference type="Pfam" id="PF01368">
    <property type="entry name" value="DHH"/>
    <property type="match status" value="1"/>
</dbReference>
<dbReference type="InterPro" id="IPR038763">
    <property type="entry name" value="DHH_sf"/>
</dbReference>
<dbReference type="NCBIfam" id="TIGR00644">
    <property type="entry name" value="recJ"/>
    <property type="match status" value="1"/>
</dbReference>
<dbReference type="Gene3D" id="3.90.1640.30">
    <property type="match status" value="1"/>
</dbReference>
<evidence type="ECO:0000313" key="12">
    <source>
        <dbReference type="Proteomes" id="UP000450917"/>
    </source>
</evidence>
<dbReference type="Pfam" id="PF02272">
    <property type="entry name" value="DHHA1"/>
    <property type="match status" value="1"/>
</dbReference>
<dbReference type="InterPro" id="IPR051673">
    <property type="entry name" value="SSDNA_exonuclease_RecJ"/>
</dbReference>
<dbReference type="EMBL" id="WNZX01000001">
    <property type="protein sequence ID" value="MUG69168.1"/>
    <property type="molecule type" value="Genomic_DNA"/>
</dbReference>
<dbReference type="PANTHER" id="PTHR30255">
    <property type="entry name" value="SINGLE-STRANDED-DNA-SPECIFIC EXONUCLEASE RECJ"/>
    <property type="match status" value="1"/>
</dbReference>